<reference evidence="2" key="1">
    <citation type="journal article" date="2020" name="Stud. Mycol.">
        <title>101 Dothideomycetes genomes: a test case for predicting lifestyles and emergence of pathogens.</title>
        <authorList>
            <person name="Haridas S."/>
            <person name="Albert R."/>
            <person name="Binder M."/>
            <person name="Bloem J."/>
            <person name="Labutti K."/>
            <person name="Salamov A."/>
            <person name="Andreopoulos B."/>
            <person name="Baker S."/>
            <person name="Barry K."/>
            <person name="Bills G."/>
            <person name="Bluhm B."/>
            <person name="Cannon C."/>
            <person name="Castanera R."/>
            <person name="Culley D."/>
            <person name="Daum C."/>
            <person name="Ezra D."/>
            <person name="Gonzalez J."/>
            <person name="Henrissat B."/>
            <person name="Kuo A."/>
            <person name="Liang C."/>
            <person name="Lipzen A."/>
            <person name="Lutzoni F."/>
            <person name="Magnuson J."/>
            <person name="Mondo S."/>
            <person name="Nolan M."/>
            <person name="Ohm R."/>
            <person name="Pangilinan J."/>
            <person name="Park H.-J."/>
            <person name="Ramirez L."/>
            <person name="Alfaro M."/>
            <person name="Sun H."/>
            <person name="Tritt A."/>
            <person name="Yoshinaga Y."/>
            <person name="Zwiers L.-H."/>
            <person name="Turgeon B."/>
            <person name="Goodwin S."/>
            <person name="Spatafora J."/>
            <person name="Crous P."/>
            <person name="Grigoriev I."/>
        </authorList>
    </citation>
    <scope>NUCLEOTIDE SEQUENCE</scope>
    <source>
        <strain evidence="2">CBS 122367</strain>
    </source>
</reference>
<dbReference type="EMBL" id="MU005588">
    <property type="protein sequence ID" value="KAF2682303.1"/>
    <property type="molecule type" value="Genomic_DNA"/>
</dbReference>
<dbReference type="OrthoDB" id="3785839at2759"/>
<feature type="compositionally biased region" description="Basic and acidic residues" evidence="1">
    <location>
        <begin position="345"/>
        <end position="356"/>
    </location>
</feature>
<gene>
    <name evidence="2" type="ORF">K458DRAFT_456191</name>
</gene>
<feature type="region of interest" description="Disordered" evidence="1">
    <location>
        <begin position="1"/>
        <end position="55"/>
    </location>
</feature>
<proteinExistence type="predicted"/>
<feature type="region of interest" description="Disordered" evidence="1">
    <location>
        <begin position="67"/>
        <end position="144"/>
    </location>
</feature>
<evidence type="ECO:0000256" key="1">
    <source>
        <dbReference type="SAM" id="MobiDB-lite"/>
    </source>
</evidence>
<feature type="region of interest" description="Disordered" evidence="1">
    <location>
        <begin position="345"/>
        <end position="442"/>
    </location>
</feature>
<organism evidence="2 3">
    <name type="scientific">Lentithecium fluviatile CBS 122367</name>
    <dbReference type="NCBI Taxonomy" id="1168545"/>
    <lineage>
        <taxon>Eukaryota</taxon>
        <taxon>Fungi</taxon>
        <taxon>Dikarya</taxon>
        <taxon>Ascomycota</taxon>
        <taxon>Pezizomycotina</taxon>
        <taxon>Dothideomycetes</taxon>
        <taxon>Pleosporomycetidae</taxon>
        <taxon>Pleosporales</taxon>
        <taxon>Massarineae</taxon>
        <taxon>Lentitheciaceae</taxon>
        <taxon>Lentithecium</taxon>
    </lineage>
</organism>
<dbReference type="AlphaFoldDB" id="A0A6G1IWG4"/>
<feature type="compositionally biased region" description="Basic and acidic residues" evidence="1">
    <location>
        <begin position="378"/>
        <end position="393"/>
    </location>
</feature>
<feature type="compositionally biased region" description="Polar residues" evidence="1">
    <location>
        <begin position="395"/>
        <end position="409"/>
    </location>
</feature>
<dbReference type="Proteomes" id="UP000799291">
    <property type="component" value="Unassembled WGS sequence"/>
</dbReference>
<feature type="compositionally biased region" description="Polar residues" evidence="1">
    <location>
        <begin position="429"/>
        <end position="441"/>
    </location>
</feature>
<feature type="compositionally biased region" description="Low complexity" evidence="1">
    <location>
        <begin position="77"/>
        <end position="88"/>
    </location>
</feature>
<feature type="compositionally biased region" description="Basic and acidic residues" evidence="1">
    <location>
        <begin position="117"/>
        <end position="127"/>
    </location>
</feature>
<accession>A0A6G1IWG4</accession>
<name>A0A6G1IWG4_9PLEO</name>
<sequence length="748" mass="80946">MHSPPSSGADTRAPPTARRQDESEAGTRMNWEPSVPTGQGGGCVGPSRGDAGAVGVGVASRGMGLAERANRDYHGRSPSPNAPSSAFAGVNNSGPRRLPTPPSLPDNAFSPLYQWHNQEHADNRPEARTPFPAPSHPITPISPFDSAAASAASAASAANTLVPLSHSQDPRRGAVVPGTPPLDALAAAHPFRSAQNVGPTTQWQSTHVPYDFQTARAQPVRPRLDGHMPMLSRSPYNEDDNGRALPPIQPSLGARSGYLGLQYPLLPVKMASSPYQPLSDNFRPPPTQFWTAMPSVFSTHPHTTVPASTSVGSLSGPSLNPTIPTLGALSAALPGQGIGLDSASARKQEAYRMKADTRKKRTSGDSGQTIERGRRKAPKLDPKAADRGKEGKRSLQPQPSQLAATSSAPQAKASGYGMPPPRFEHDPNPASQSGYGQSSGNHWGYNPASGGKWYNINFLPSSSGPPAYFLASSSQPHLPQVGNSAYQQPDGQLANAPFDWDLVNQPIVSKYEDYQWSVKLYKIDLAKTKCRFAQAWLEVEVFGPLNASFKCFAHSTKGFIGGDADLTHFVVLHNAADPFRFGPPAMSTTTIGVYGLFYRDAHMIQWKTFAPGLSSLLHDTLDKGLIKEVGRWGPNMKAKEKRFHRAYWKCANLEPLGALLNRNWTPPADKDATDDYADYKIKMTEEDVRNDDIGIEGSHAEEAWNRVLEVLQANEPMRKPEDQQDHAVLWSSEWDADDCARGGFIEEE</sequence>
<protein>
    <submittedName>
        <fullName evidence="2">Uncharacterized protein</fullName>
    </submittedName>
</protein>
<evidence type="ECO:0000313" key="3">
    <source>
        <dbReference type="Proteomes" id="UP000799291"/>
    </source>
</evidence>
<keyword evidence="3" id="KW-1185">Reference proteome</keyword>
<evidence type="ECO:0000313" key="2">
    <source>
        <dbReference type="EMBL" id="KAF2682303.1"/>
    </source>
</evidence>